<evidence type="ECO:0000256" key="1">
    <source>
        <dbReference type="SAM" id="Coils"/>
    </source>
</evidence>
<name>A0A8S1P6I7_9CILI</name>
<accession>A0A8S1P6I7</accession>
<dbReference type="OrthoDB" id="10368003at2759"/>
<keyword evidence="3" id="KW-1185">Reference proteome</keyword>
<dbReference type="Proteomes" id="UP000692954">
    <property type="component" value="Unassembled WGS sequence"/>
</dbReference>
<evidence type="ECO:0000313" key="3">
    <source>
        <dbReference type="Proteomes" id="UP000692954"/>
    </source>
</evidence>
<reference evidence="2" key="1">
    <citation type="submission" date="2021-01" db="EMBL/GenBank/DDBJ databases">
        <authorList>
            <consortium name="Genoscope - CEA"/>
            <person name="William W."/>
        </authorList>
    </citation>
    <scope>NUCLEOTIDE SEQUENCE</scope>
</reference>
<organism evidence="2 3">
    <name type="scientific">Paramecium sonneborni</name>
    <dbReference type="NCBI Taxonomy" id="65129"/>
    <lineage>
        <taxon>Eukaryota</taxon>
        <taxon>Sar</taxon>
        <taxon>Alveolata</taxon>
        <taxon>Ciliophora</taxon>
        <taxon>Intramacronucleata</taxon>
        <taxon>Oligohymenophorea</taxon>
        <taxon>Peniculida</taxon>
        <taxon>Parameciidae</taxon>
        <taxon>Paramecium</taxon>
    </lineage>
</organism>
<comment type="caution">
    <text evidence="2">The sequence shown here is derived from an EMBL/GenBank/DDBJ whole genome shotgun (WGS) entry which is preliminary data.</text>
</comment>
<sequence length="372" mass="43890">MINTQIANLTKHLKIKDDAIQKAYLIIEAQQKEIQQLKQSQQQSQNKQSTLCNVNKTLNNFNSEVLFQNYKQEITCFLEYEQMIEYFFQNQLKDQQVILNNQKLTQLDFELDYWYKQYQETIKVLEKTIKINEIIEQQNLELQQYLEQVVFENKLARQFIQQLTKIENNSSLQVDLLDFLSSSSIQALNQSFQTFSGFISEVIVSATTNFKLKQQEDTYQISDFKKEIQQLQSMSLLNETFFQEILKILGIDQDQRSLPQYQGQILKEIKTLKFNSLTERESNKENEINNSNFSQYVQKMSSIVNSFNIVFSQIQQKFESKIILNEIMSQLQNLINLLFNEVIDSKLVNVKLLNGLNSSCRQLKNSYQKMII</sequence>
<keyword evidence="1" id="KW-0175">Coiled coil</keyword>
<proteinExistence type="predicted"/>
<dbReference type="AlphaFoldDB" id="A0A8S1P6I7"/>
<feature type="coiled-coil region" evidence="1">
    <location>
        <begin position="20"/>
        <end position="47"/>
    </location>
</feature>
<gene>
    <name evidence="2" type="ORF">PSON_ATCC_30995.1.T0700172</name>
</gene>
<evidence type="ECO:0000313" key="2">
    <source>
        <dbReference type="EMBL" id="CAD8098545.1"/>
    </source>
</evidence>
<protein>
    <submittedName>
        <fullName evidence="2">Uncharacterized protein</fullName>
    </submittedName>
</protein>
<dbReference type="EMBL" id="CAJJDN010000070">
    <property type="protein sequence ID" value="CAD8098545.1"/>
    <property type="molecule type" value="Genomic_DNA"/>
</dbReference>